<proteinExistence type="predicted"/>
<dbReference type="EMBL" id="QLYR01000008">
    <property type="protein sequence ID" value="RAQ25519.1"/>
    <property type="molecule type" value="Genomic_DNA"/>
</dbReference>
<accession>A0A328UAC6</accession>
<dbReference type="Proteomes" id="UP000249377">
    <property type="component" value="Unassembled WGS sequence"/>
</dbReference>
<protein>
    <submittedName>
        <fullName evidence="1">Uncharacterized protein</fullName>
    </submittedName>
</protein>
<sequence>MRTKEEFEFIMDQLLEEAVKSFKSTRQYALLQEKMEQMEQDCEAMFQTDEKAFALECFDFIRSADGQEESHVYRQAFRDCVLVLKWMGVLA</sequence>
<gene>
    <name evidence="1" type="ORF">DPQ25_10890</name>
</gene>
<reference evidence="1 2" key="1">
    <citation type="submission" date="2018-06" db="EMBL/GenBank/DDBJ databases">
        <title>Noncontiguous genome sequence of Ruminococcaceae bacterium ASD2818.</title>
        <authorList>
            <person name="Chaplin A.V."/>
            <person name="Sokolova S.R."/>
            <person name="Kochetkova T.O."/>
            <person name="Goltsov A.Y."/>
            <person name="Trofimov D.Y."/>
            <person name="Efimov B.A."/>
        </authorList>
    </citation>
    <scope>NUCLEOTIDE SEQUENCE [LARGE SCALE GENOMIC DNA]</scope>
    <source>
        <strain evidence="1 2">ASD2818</strain>
    </source>
</reference>
<dbReference type="RefSeq" id="WP_112333211.1">
    <property type="nucleotide sequence ID" value="NZ_JBKYJQ010000006.1"/>
</dbReference>
<dbReference type="AlphaFoldDB" id="A0A328UAC6"/>
<evidence type="ECO:0000313" key="1">
    <source>
        <dbReference type="EMBL" id="RAQ25519.1"/>
    </source>
</evidence>
<comment type="caution">
    <text evidence="1">The sequence shown here is derived from an EMBL/GenBank/DDBJ whole genome shotgun (WGS) entry which is preliminary data.</text>
</comment>
<organism evidence="1 2">
    <name type="scientific">Hydrogeniiclostridium mannosilyticum</name>
    <dbReference type="NCBI Taxonomy" id="2764322"/>
    <lineage>
        <taxon>Bacteria</taxon>
        <taxon>Bacillati</taxon>
        <taxon>Bacillota</taxon>
        <taxon>Clostridia</taxon>
        <taxon>Eubacteriales</taxon>
        <taxon>Acutalibacteraceae</taxon>
        <taxon>Hydrogeniiclostridium</taxon>
    </lineage>
</organism>
<name>A0A328UAC6_9FIRM</name>
<keyword evidence="2" id="KW-1185">Reference proteome</keyword>
<evidence type="ECO:0000313" key="2">
    <source>
        <dbReference type="Proteomes" id="UP000249377"/>
    </source>
</evidence>